<evidence type="ECO:0000313" key="3">
    <source>
        <dbReference type="EMBL" id="MFC5387431.1"/>
    </source>
</evidence>
<dbReference type="InterPro" id="IPR004437">
    <property type="entry name" value="ParB/RepB/Spo0J"/>
</dbReference>
<dbReference type="InterPro" id="IPR003115">
    <property type="entry name" value="ParB_N"/>
</dbReference>
<protein>
    <submittedName>
        <fullName evidence="3">Plasmid partitioning protein RepB</fullName>
    </submittedName>
</protein>
<dbReference type="RefSeq" id="WP_378231434.1">
    <property type="nucleotide sequence ID" value="NZ_JBHSLL010000057.1"/>
</dbReference>
<evidence type="ECO:0000259" key="2">
    <source>
        <dbReference type="SMART" id="SM00470"/>
    </source>
</evidence>
<dbReference type="Proteomes" id="UP001596016">
    <property type="component" value="Unassembled WGS sequence"/>
</dbReference>
<dbReference type="InterPro" id="IPR037972">
    <property type="entry name" value="RepB_N"/>
</dbReference>
<dbReference type="EMBL" id="JBHSLL010000057">
    <property type="protein sequence ID" value="MFC5387431.1"/>
    <property type="molecule type" value="Genomic_DNA"/>
</dbReference>
<dbReference type="InterPro" id="IPR050336">
    <property type="entry name" value="Chromosome_partition/occlusion"/>
</dbReference>
<gene>
    <name evidence="3" type="primary">repB</name>
    <name evidence="3" type="ORF">ACFPLB_15840</name>
</gene>
<dbReference type="SUPFAM" id="SSF110849">
    <property type="entry name" value="ParB/Sulfiredoxin"/>
    <property type="match status" value="1"/>
</dbReference>
<feature type="domain" description="ParB-like N-terminal" evidence="2">
    <location>
        <begin position="67"/>
        <end position="159"/>
    </location>
</feature>
<dbReference type="InterPro" id="IPR036086">
    <property type="entry name" value="ParB/Sulfiredoxin_sf"/>
</dbReference>
<evidence type="ECO:0000256" key="1">
    <source>
        <dbReference type="ARBA" id="ARBA00006295"/>
    </source>
</evidence>
<dbReference type="Gene3D" id="1.10.10.2830">
    <property type="match status" value="1"/>
</dbReference>
<dbReference type="NCBIfam" id="TIGR00180">
    <property type="entry name" value="parB_part"/>
    <property type="match status" value="1"/>
</dbReference>
<proteinExistence type="inferred from homology"/>
<dbReference type="InterPro" id="IPR017819">
    <property type="entry name" value="Plasmid_partition_RepB"/>
</dbReference>
<dbReference type="PANTHER" id="PTHR33375:SF1">
    <property type="entry name" value="CHROMOSOME-PARTITIONING PROTEIN PARB-RELATED"/>
    <property type="match status" value="1"/>
</dbReference>
<comment type="similarity">
    <text evidence="1">Belongs to the ParB family.</text>
</comment>
<organism evidence="3 4">
    <name type="scientific">Aquamicrobium segne</name>
    <dbReference type="NCBI Taxonomy" id="469547"/>
    <lineage>
        <taxon>Bacteria</taxon>
        <taxon>Pseudomonadati</taxon>
        <taxon>Pseudomonadota</taxon>
        <taxon>Alphaproteobacteria</taxon>
        <taxon>Hyphomicrobiales</taxon>
        <taxon>Phyllobacteriaceae</taxon>
        <taxon>Aquamicrobium</taxon>
    </lineage>
</organism>
<keyword evidence="4" id="KW-1185">Reference proteome</keyword>
<comment type="caution">
    <text evidence="3">The sequence shown here is derived from an EMBL/GenBank/DDBJ whole genome shotgun (WGS) entry which is preliminary data.</text>
</comment>
<dbReference type="NCBIfam" id="TIGR03454">
    <property type="entry name" value="partition_RepB"/>
    <property type="match status" value="1"/>
</dbReference>
<dbReference type="PANTHER" id="PTHR33375">
    <property type="entry name" value="CHROMOSOME-PARTITIONING PROTEIN PARB-RELATED"/>
    <property type="match status" value="1"/>
</dbReference>
<accession>A0ABW0H201</accession>
<dbReference type="InterPro" id="IPR011111">
    <property type="entry name" value="Plasmid_RepB"/>
</dbReference>
<dbReference type="Pfam" id="PF07506">
    <property type="entry name" value="RepB"/>
    <property type="match status" value="1"/>
</dbReference>
<dbReference type="SMART" id="SM00470">
    <property type="entry name" value="ParB"/>
    <property type="match status" value="1"/>
</dbReference>
<evidence type="ECO:0000313" key="4">
    <source>
        <dbReference type="Proteomes" id="UP001596016"/>
    </source>
</evidence>
<dbReference type="Pfam" id="PF02195">
    <property type="entry name" value="ParB_N"/>
    <property type="match status" value="1"/>
</dbReference>
<reference evidence="4" key="1">
    <citation type="journal article" date="2019" name="Int. J. Syst. Evol. Microbiol.">
        <title>The Global Catalogue of Microorganisms (GCM) 10K type strain sequencing project: providing services to taxonomists for standard genome sequencing and annotation.</title>
        <authorList>
            <consortium name="The Broad Institute Genomics Platform"/>
            <consortium name="The Broad Institute Genome Sequencing Center for Infectious Disease"/>
            <person name="Wu L."/>
            <person name="Ma J."/>
        </authorList>
    </citation>
    <scope>NUCLEOTIDE SEQUENCE [LARGE SCALE GENOMIC DNA]</scope>
    <source>
        <strain evidence="4">CGMCC 4.1415</strain>
    </source>
</reference>
<name>A0ABW0H201_9HYPH</name>
<dbReference type="CDD" id="cd16405">
    <property type="entry name" value="RepB_like_N"/>
    <property type="match status" value="1"/>
</dbReference>
<dbReference type="SUPFAM" id="SSF109709">
    <property type="entry name" value="KorB DNA-binding domain-like"/>
    <property type="match status" value="1"/>
</dbReference>
<sequence length="338" mass="37821">MSRKDAINNLFLKRPEAISVAPKSPAPKDSERVRTGAISAMGASLQELADNAKQATLLRKQIADGEIWLETSKIVGSRITDRIPIDVDPKFDELVESVRENGQQVPILVRPHPDTPGMFEIAYGRRRMRVADILNRPVLAIIRDLADRELIIAQGRENSERTDLSFIEKAFFAKNLEEDGCDRATIIAALASDKADISRYITVARRVPEDIVRRIGPAPKMGRARWLALADLLEIRSASVVAEQVLEDPSIQNLDSDTRFQSVLRALQGRPRRRNVGHAQLWKTPQGKDAARIETRGGKTALVFEEKIVPAFATFVTGRLDSLYREFQHETKKEEGEG</sequence>
<dbReference type="Gene3D" id="3.90.1530.30">
    <property type="match status" value="1"/>
</dbReference>